<evidence type="ECO:0000313" key="2">
    <source>
        <dbReference type="EMBL" id="WVZ08256.1"/>
    </source>
</evidence>
<name>A0AAQ3NFW5_VIGMU</name>
<reference evidence="2 3" key="1">
    <citation type="journal article" date="2023" name="Life. Sci Alliance">
        <title>Evolutionary insights into 3D genome organization and epigenetic landscape of Vigna mungo.</title>
        <authorList>
            <person name="Junaid A."/>
            <person name="Singh B."/>
            <person name="Bhatia S."/>
        </authorList>
    </citation>
    <scope>NUCLEOTIDE SEQUENCE [LARGE SCALE GENOMIC DNA]</scope>
    <source>
        <strain evidence="2">Urdbean</strain>
    </source>
</reference>
<accession>A0AAQ3NFW5</accession>
<feature type="region of interest" description="Disordered" evidence="1">
    <location>
        <begin position="36"/>
        <end position="87"/>
    </location>
</feature>
<proteinExistence type="predicted"/>
<organism evidence="2 3">
    <name type="scientific">Vigna mungo</name>
    <name type="common">Black gram</name>
    <name type="synonym">Phaseolus mungo</name>
    <dbReference type="NCBI Taxonomy" id="3915"/>
    <lineage>
        <taxon>Eukaryota</taxon>
        <taxon>Viridiplantae</taxon>
        <taxon>Streptophyta</taxon>
        <taxon>Embryophyta</taxon>
        <taxon>Tracheophyta</taxon>
        <taxon>Spermatophyta</taxon>
        <taxon>Magnoliopsida</taxon>
        <taxon>eudicotyledons</taxon>
        <taxon>Gunneridae</taxon>
        <taxon>Pentapetalae</taxon>
        <taxon>rosids</taxon>
        <taxon>fabids</taxon>
        <taxon>Fabales</taxon>
        <taxon>Fabaceae</taxon>
        <taxon>Papilionoideae</taxon>
        <taxon>50 kb inversion clade</taxon>
        <taxon>NPAAA clade</taxon>
        <taxon>indigoferoid/millettioid clade</taxon>
        <taxon>Phaseoleae</taxon>
        <taxon>Vigna</taxon>
    </lineage>
</organism>
<gene>
    <name evidence="2" type="ORF">V8G54_021602</name>
</gene>
<evidence type="ECO:0000313" key="3">
    <source>
        <dbReference type="Proteomes" id="UP001374535"/>
    </source>
</evidence>
<dbReference type="AlphaFoldDB" id="A0AAQ3NFW5"/>
<keyword evidence="3" id="KW-1185">Reference proteome</keyword>
<dbReference type="EMBL" id="CP144695">
    <property type="protein sequence ID" value="WVZ08256.1"/>
    <property type="molecule type" value="Genomic_DNA"/>
</dbReference>
<sequence>MKRELHLNERERSLRSSHHRRLTLVLTSHHRRRRAIVHRKRCLPSTQSLSPDAMPLTNVPPPSASSRANEPPPPPESHHPSEVGPSSCCLLPAHRAAAVQRQNIDIFFSPPNDPVPSKCHRSSTEAPPQCRRSTLIKRYFLHFFPQICMSISFH</sequence>
<evidence type="ECO:0000256" key="1">
    <source>
        <dbReference type="SAM" id="MobiDB-lite"/>
    </source>
</evidence>
<dbReference type="Proteomes" id="UP001374535">
    <property type="component" value="Chromosome 6"/>
</dbReference>
<protein>
    <submittedName>
        <fullName evidence="2">Uncharacterized protein</fullName>
    </submittedName>
</protein>